<feature type="region of interest" description="Disordered" evidence="1">
    <location>
        <begin position="138"/>
        <end position="160"/>
    </location>
</feature>
<name>A0A0J0XBE0_9TREE</name>
<evidence type="ECO:0000313" key="3">
    <source>
        <dbReference type="EMBL" id="KLT38385.1"/>
    </source>
</evidence>
<protein>
    <recommendedName>
        <fullName evidence="5">Secreted protein</fullName>
    </recommendedName>
</protein>
<keyword evidence="2" id="KW-0732">Signal</keyword>
<dbReference type="AlphaFoldDB" id="A0A0J0XBE0"/>
<proteinExistence type="predicted"/>
<reference evidence="3 4" key="1">
    <citation type="submission" date="2015-03" db="EMBL/GenBank/DDBJ databases">
        <title>Genomics and transcriptomics of the oil-accumulating basidiomycete yeast T. oleaginosus allow insights into substrate utilization and the diverse evolutionary trajectories of mating systems in fungi.</title>
        <authorList>
            <consortium name="DOE Joint Genome Institute"/>
            <person name="Kourist R."/>
            <person name="Kracht O."/>
            <person name="Bracharz F."/>
            <person name="Lipzen A."/>
            <person name="Nolan M."/>
            <person name="Ohm R."/>
            <person name="Grigoriev I."/>
            <person name="Sun S."/>
            <person name="Heitman J."/>
            <person name="Bruck T."/>
            <person name="Nowrousian M."/>
        </authorList>
    </citation>
    <scope>NUCLEOTIDE SEQUENCE [LARGE SCALE GENOMIC DNA]</scope>
    <source>
        <strain evidence="3 4">IBC0246</strain>
    </source>
</reference>
<feature type="signal peptide" evidence="2">
    <location>
        <begin position="1"/>
        <end position="33"/>
    </location>
</feature>
<evidence type="ECO:0000313" key="4">
    <source>
        <dbReference type="Proteomes" id="UP000053611"/>
    </source>
</evidence>
<evidence type="ECO:0000256" key="1">
    <source>
        <dbReference type="SAM" id="MobiDB-lite"/>
    </source>
</evidence>
<gene>
    <name evidence="3" type="ORF">CC85DRAFT_34686</name>
</gene>
<dbReference type="RefSeq" id="XP_018274876.1">
    <property type="nucleotide sequence ID" value="XM_018427108.1"/>
</dbReference>
<keyword evidence="4" id="KW-1185">Reference proteome</keyword>
<feature type="chain" id="PRO_5005245274" description="Secreted protein" evidence="2">
    <location>
        <begin position="34"/>
        <end position="160"/>
    </location>
</feature>
<organism evidence="3 4">
    <name type="scientific">Cutaneotrichosporon oleaginosum</name>
    <dbReference type="NCBI Taxonomy" id="879819"/>
    <lineage>
        <taxon>Eukaryota</taxon>
        <taxon>Fungi</taxon>
        <taxon>Dikarya</taxon>
        <taxon>Basidiomycota</taxon>
        <taxon>Agaricomycotina</taxon>
        <taxon>Tremellomycetes</taxon>
        <taxon>Trichosporonales</taxon>
        <taxon>Trichosporonaceae</taxon>
        <taxon>Cutaneotrichosporon</taxon>
    </lineage>
</organism>
<evidence type="ECO:0000256" key="2">
    <source>
        <dbReference type="SAM" id="SignalP"/>
    </source>
</evidence>
<dbReference type="Proteomes" id="UP000053611">
    <property type="component" value="Unassembled WGS sequence"/>
</dbReference>
<dbReference type="GeneID" id="28987711"/>
<sequence length="160" mass="17817">MAAGAHNAMCRRRGQRKLSAQLILPLLCLEIAADERQPHALRHIPITLDVRSPPAGPPAHTRSQMRTVPSFVLVSMQSYRPLWLMGTRKCGAELAPAVNNQGFCYHVCVGNAELFARTRPHVRRDQATRRVHQFILSSQKFGSPSEAQPYCRPAGPRSSQ</sequence>
<accession>A0A0J0XBE0</accession>
<dbReference type="EMBL" id="KQ087313">
    <property type="protein sequence ID" value="KLT38385.1"/>
    <property type="molecule type" value="Genomic_DNA"/>
</dbReference>
<evidence type="ECO:0008006" key="5">
    <source>
        <dbReference type="Google" id="ProtNLM"/>
    </source>
</evidence>